<evidence type="ECO:0000256" key="12">
    <source>
        <dbReference type="ARBA" id="ARBA00080712"/>
    </source>
</evidence>
<gene>
    <name evidence="17" type="ORF">BIY29_14710</name>
</gene>
<evidence type="ECO:0000313" key="17">
    <source>
        <dbReference type="EMBL" id="RLM20829.1"/>
    </source>
</evidence>
<feature type="binding site" evidence="14">
    <location>
        <begin position="79"/>
        <end position="81"/>
    </location>
    <ligand>
        <name>substrate</name>
    </ligand>
</feature>
<keyword evidence="5" id="KW-0560">Oxidoreductase</keyword>
<evidence type="ECO:0000256" key="1">
    <source>
        <dbReference type="ARBA" id="ARBA00007879"/>
    </source>
</evidence>
<dbReference type="AlphaFoldDB" id="A0A421DL51"/>
<keyword evidence="6 15" id="KW-0408">Iron</keyword>
<evidence type="ECO:0000256" key="7">
    <source>
        <dbReference type="ARBA" id="ARBA00023204"/>
    </source>
</evidence>
<comment type="cofactor">
    <cofactor evidence="15">
        <name>Fe(2+)</name>
        <dbReference type="ChEBI" id="CHEBI:29033"/>
    </cofactor>
    <text evidence="15">Binds 1 Fe(2+) ion per subunit.</text>
</comment>
<dbReference type="OrthoDB" id="9796932at2"/>
<comment type="function">
    <text evidence="9">Dioxygenase that repairs alkylated DNA and RNA containing 3-methylcytosine or 1-methyladenine by oxidative demethylation. Has highest activity towards 3-methylcytosine. Has lower activity towards alkylated DNA containing ethenoadenine, and no detectable activity towards 1-methylguanine or 3-methylthymine. Accepts double-stranded and single-stranded substrates. Requires molecular oxygen, alpha-ketoglutarate and iron. Provides extensive resistance to alkylating agents such as MMS and DMS (SN2 agents), but not to MMNG and MNU (SN1 agents).</text>
</comment>
<dbReference type="GO" id="GO:0035516">
    <property type="term" value="F:broad specificity oxidative DNA demethylase activity"/>
    <property type="evidence" value="ECO:0007669"/>
    <property type="project" value="UniProtKB-EC"/>
</dbReference>
<keyword evidence="7" id="KW-0234">DNA repair</keyword>
<reference evidence="17 18" key="1">
    <citation type="submission" date="2016-09" db="EMBL/GenBank/DDBJ databases">
        <authorList>
            <person name="Doonan J."/>
            <person name="Pachebat J.A."/>
            <person name="Golyshin P.N."/>
            <person name="Denman S."/>
            <person name="Mcdonald J.E."/>
        </authorList>
    </citation>
    <scope>NUCLEOTIDE SEQUENCE [LARGE SCALE GENOMIC DNA]</scope>
    <source>
        <strain evidence="17 18">NCPPB 3934</strain>
    </source>
</reference>
<dbReference type="PANTHER" id="PTHR16557:SF2">
    <property type="entry name" value="NUCLEIC ACID DIOXYGENASE ALKBH1"/>
    <property type="match status" value="1"/>
</dbReference>
<name>A0A421DL51_9GAMM</name>
<protein>
    <recommendedName>
        <fullName evidence="11">Alpha-ketoglutarate-dependent dioxygenase AlkB</fullName>
        <ecNumber evidence="10">1.14.11.33</ecNumber>
    </recommendedName>
    <alternativeName>
        <fullName evidence="12">Alkylated DNA repair protein AlkB</fullName>
    </alternativeName>
    <alternativeName>
        <fullName evidence="13">DNA oxidative demethylase AlkB</fullName>
    </alternativeName>
</protein>
<dbReference type="GO" id="GO:0005737">
    <property type="term" value="C:cytoplasm"/>
    <property type="evidence" value="ECO:0007669"/>
    <property type="project" value="TreeGrafter"/>
</dbReference>
<comment type="catalytic activity">
    <reaction evidence="8">
        <text>a methylated nucleobase within DNA + 2-oxoglutarate + O2 = a nucleobase within DNA + formaldehyde + succinate + CO2</text>
        <dbReference type="Rhea" id="RHEA:30299"/>
        <dbReference type="Rhea" id="RHEA-COMP:12192"/>
        <dbReference type="Rhea" id="RHEA-COMP:12193"/>
        <dbReference type="ChEBI" id="CHEBI:15379"/>
        <dbReference type="ChEBI" id="CHEBI:16526"/>
        <dbReference type="ChEBI" id="CHEBI:16810"/>
        <dbReference type="ChEBI" id="CHEBI:16842"/>
        <dbReference type="ChEBI" id="CHEBI:30031"/>
        <dbReference type="ChEBI" id="CHEBI:32875"/>
        <dbReference type="ChEBI" id="CHEBI:64428"/>
        <dbReference type="EC" id="1.14.11.33"/>
    </reaction>
</comment>
<feature type="binding site" evidence="14">
    <location>
        <begin position="123"/>
        <end position="125"/>
    </location>
    <ligand>
        <name>2-oxoglutarate</name>
        <dbReference type="ChEBI" id="CHEBI:16810"/>
    </ligand>
</feature>
<keyword evidence="18" id="KW-1185">Reference proteome</keyword>
<dbReference type="Proteomes" id="UP000285648">
    <property type="component" value="Unassembled WGS sequence"/>
</dbReference>
<dbReference type="InterPro" id="IPR005123">
    <property type="entry name" value="Oxoglu/Fe-dep_dioxygenase_dom"/>
</dbReference>
<evidence type="ECO:0000256" key="9">
    <source>
        <dbReference type="ARBA" id="ARBA00055649"/>
    </source>
</evidence>
<dbReference type="PANTHER" id="PTHR16557">
    <property type="entry name" value="ALKYLATED DNA REPAIR PROTEIN ALKB-RELATED"/>
    <property type="match status" value="1"/>
</dbReference>
<evidence type="ECO:0000256" key="14">
    <source>
        <dbReference type="PIRSR" id="PIRSR604574-1"/>
    </source>
</evidence>
<organism evidence="17 18">
    <name type="scientific">Brenneria alni</name>
    <dbReference type="NCBI Taxonomy" id="71656"/>
    <lineage>
        <taxon>Bacteria</taxon>
        <taxon>Pseudomonadati</taxon>
        <taxon>Pseudomonadota</taxon>
        <taxon>Gammaproteobacteria</taxon>
        <taxon>Enterobacterales</taxon>
        <taxon>Pectobacteriaceae</taxon>
        <taxon>Brenneria</taxon>
    </lineage>
</organism>
<evidence type="ECO:0000256" key="10">
    <source>
        <dbReference type="ARBA" id="ARBA00066725"/>
    </source>
</evidence>
<comment type="caution">
    <text evidence="17">The sequence shown here is derived from an EMBL/GenBank/DDBJ whole genome shotgun (WGS) entry which is preliminary data.</text>
</comment>
<evidence type="ECO:0000256" key="5">
    <source>
        <dbReference type="ARBA" id="ARBA00023002"/>
    </source>
</evidence>
<evidence type="ECO:0000256" key="3">
    <source>
        <dbReference type="ARBA" id="ARBA00022763"/>
    </source>
</evidence>
<dbReference type="InterPro" id="IPR004574">
    <property type="entry name" value="Alkb"/>
</dbReference>
<keyword evidence="3" id="KW-0227">DNA damage</keyword>
<dbReference type="GO" id="GO:0035513">
    <property type="term" value="P:oxidative RNA demethylation"/>
    <property type="evidence" value="ECO:0007669"/>
    <property type="project" value="TreeGrafter"/>
</dbReference>
<dbReference type="InterPro" id="IPR027450">
    <property type="entry name" value="AlkB-like"/>
</dbReference>
<evidence type="ECO:0000256" key="4">
    <source>
        <dbReference type="ARBA" id="ARBA00022964"/>
    </source>
</evidence>
<evidence type="ECO:0000256" key="11">
    <source>
        <dbReference type="ARBA" id="ARBA00072243"/>
    </source>
</evidence>
<dbReference type="NCBIfam" id="NF011930">
    <property type="entry name" value="PRK15401.1"/>
    <property type="match status" value="1"/>
</dbReference>
<feature type="binding site" evidence="14">
    <location>
        <position position="72"/>
    </location>
    <ligand>
        <name>substrate</name>
    </ligand>
</feature>
<evidence type="ECO:0000256" key="8">
    <source>
        <dbReference type="ARBA" id="ARBA00050106"/>
    </source>
</evidence>
<dbReference type="RefSeq" id="WP_121575926.1">
    <property type="nucleotide sequence ID" value="NZ_MJLZ01000037.1"/>
</dbReference>
<feature type="binding site" evidence="15">
    <location>
        <position position="134"/>
    </location>
    <ligand>
        <name>Fe cation</name>
        <dbReference type="ChEBI" id="CHEBI:24875"/>
        <note>catalytic</note>
    </ligand>
</feature>
<feature type="binding site" evidence="15">
    <location>
        <position position="136"/>
    </location>
    <ligand>
        <name>Fe cation</name>
        <dbReference type="ChEBI" id="CHEBI:24875"/>
        <note>catalytic</note>
    </ligand>
</feature>
<evidence type="ECO:0000313" key="18">
    <source>
        <dbReference type="Proteomes" id="UP000285648"/>
    </source>
</evidence>
<evidence type="ECO:0000256" key="15">
    <source>
        <dbReference type="PIRSR" id="PIRSR604574-2"/>
    </source>
</evidence>
<evidence type="ECO:0000256" key="13">
    <source>
        <dbReference type="ARBA" id="ARBA00082512"/>
    </source>
</evidence>
<evidence type="ECO:0000256" key="6">
    <source>
        <dbReference type="ARBA" id="ARBA00023004"/>
    </source>
</evidence>
<dbReference type="GO" id="GO:0035515">
    <property type="term" value="F:oxidative RNA demethylase activity"/>
    <property type="evidence" value="ECO:0007669"/>
    <property type="project" value="TreeGrafter"/>
</dbReference>
<accession>A0A421DL51</accession>
<evidence type="ECO:0000259" key="16">
    <source>
        <dbReference type="PROSITE" id="PS51471"/>
    </source>
</evidence>
<dbReference type="EMBL" id="MJLZ01000037">
    <property type="protein sequence ID" value="RLM20829.1"/>
    <property type="molecule type" value="Genomic_DNA"/>
</dbReference>
<dbReference type="FunFam" id="2.60.120.590:FF:000005">
    <property type="entry name" value="Alpha-ketoglutarate-dependent dioxygenase AlkB"/>
    <property type="match status" value="1"/>
</dbReference>
<feature type="binding site" evidence="14">
    <location>
        <begin position="209"/>
        <end position="215"/>
    </location>
    <ligand>
        <name>2-oxoglutarate</name>
        <dbReference type="ChEBI" id="CHEBI:16810"/>
    </ligand>
</feature>
<dbReference type="PROSITE" id="PS51471">
    <property type="entry name" value="FE2OG_OXY"/>
    <property type="match status" value="1"/>
</dbReference>
<feature type="domain" description="Fe2OG dioxygenase" evidence="16">
    <location>
        <begin position="116"/>
        <end position="218"/>
    </location>
</feature>
<evidence type="ECO:0000256" key="2">
    <source>
        <dbReference type="ARBA" id="ARBA00022723"/>
    </source>
</evidence>
<proteinExistence type="inferred from homology"/>
<dbReference type="SUPFAM" id="SSF51197">
    <property type="entry name" value="Clavaminate synthase-like"/>
    <property type="match status" value="1"/>
</dbReference>
<dbReference type="EC" id="1.14.11.33" evidence="10"/>
<comment type="similarity">
    <text evidence="1">Belongs to the alkB family.</text>
</comment>
<feature type="binding site" evidence="14">
    <location>
        <position position="138"/>
    </location>
    <ligand>
        <name>substrate</name>
    </ligand>
</feature>
<keyword evidence="2 15" id="KW-0479">Metal-binding</keyword>
<dbReference type="Gene3D" id="2.60.120.590">
    <property type="entry name" value="Alpha-ketoglutarate-dependent dioxygenase AlkB-like"/>
    <property type="match status" value="1"/>
</dbReference>
<dbReference type="GO" id="GO:0008198">
    <property type="term" value="F:ferrous iron binding"/>
    <property type="evidence" value="ECO:0007669"/>
    <property type="project" value="TreeGrafter"/>
</dbReference>
<sequence length="219" mass="24120">MNLDLFGQDEPRRWTEQLAAGAVILRGFAYEQAPALVSAINAVTARAPFRHMVTPGGYTMSVAMSNCGALGWVTDETGYRYSPVDPLSGQRWPDMPDVFAQLAKSAASEAGFVDFEPDACLINRYQIGARLSLHQDKDEHDYRQPIVSFSLGLSAVFLFGGMARNDRAQRLPLVHGDVVVWGGESRLRYHGILPLKGGPVPAYLPGEYRFNLTFRKAGD</sequence>
<keyword evidence="4 17" id="KW-0223">Dioxygenase</keyword>
<dbReference type="GO" id="GO:0006281">
    <property type="term" value="P:DNA repair"/>
    <property type="evidence" value="ECO:0007669"/>
    <property type="project" value="UniProtKB-KW"/>
</dbReference>
<dbReference type="Pfam" id="PF13532">
    <property type="entry name" value="2OG-FeII_Oxy_2"/>
    <property type="match status" value="1"/>
</dbReference>
<dbReference type="InterPro" id="IPR037151">
    <property type="entry name" value="AlkB-like_sf"/>
</dbReference>
<feature type="binding site" evidence="14">
    <location>
        <position position="164"/>
    </location>
    <ligand>
        <name>substrate</name>
    </ligand>
</feature>
<feature type="binding site" evidence="15">
    <location>
        <position position="190"/>
    </location>
    <ligand>
        <name>Fe cation</name>
        <dbReference type="ChEBI" id="CHEBI:24875"/>
        <note>catalytic</note>
    </ligand>
</feature>